<dbReference type="PRINTS" id="PR00455">
    <property type="entry name" value="HTHTETR"/>
</dbReference>
<evidence type="ECO:0000256" key="3">
    <source>
        <dbReference type="ARBA" id="ARBA00023163"/>
    </source>
</evidence>
<feature type="domain" description="HTH tetR-type" evidence="5">
    <location>
        <begin position="10"/>
        <end position="70"/>
    </location>
</feature>
<dbReference type="GO" id="GO:0003677">
    <property type="term" value="F:DNA binding"/>
    <property type="evidence" value="ECO:0007669"/>
    <property type="project" value="UniProtKB-UniRule"/>
</dbReference>
<keyword evidence="7" id="KW-1185">Reference proteome</keyword>
<dbReference type="InterPro" id="IPR036271">
    <property type="entry name" value="Tet_transcr_reg_TetR-rel_C_sf"/>
</dbReference>
<evidence type="ECO:0000259" key="5">
    <source>
        <dbReference type="PROSITE" id="PS50977"/>
    </source>
</evidence>
<keyword evidence="1" id="KW-0805">Transcription regulation</keyword>
<dbReference type="Pfam" id="PF00440">
    <property type="entry name" value="TetR_N"/>
    <property type="match status" value="1"/>
</dbReference>
<name>A0A5S4FMN6_9ACTN</name>
<feature type="DNA-binding region" description="H-T-H motif" evidence="4">
    <location>
        <begin position="33"/>
        <end position="52"/>
    </location>
</feature>
<accession>A0A5S4FMN6</accession>
<proteinExistence type="predicted"/>
<dbReference type="PROSITE" id="PS50977">
    <property type="entry name" value="HTH_TETR_2"/>
    <property type="match status" value="1"/>
</dbReference>
<dbReference type="Gene3D" id="1.10.357.10">
    <property type="entry name" value="Tetracycline Repressor, domain 2"/>
    <property type="match status" value="1"/>
</dbReference>
<dbReference type="OrthoDB" id="3218408at2"/>
<dbReference type="SUPFAM" id="SSF48498">
    <property type="entry name" value="Tetracyclin repressor-like, C-terminal domain"/>
    <property type="match status" value="1"/>
</dbReference>
<dbReference type="PANTHER" id="PTHR47506">
    <property type="entry name" value="TRANSCRIPTIONAL REGULATORY PROTEIN"/>
    <property type="match status" value="1"/>
</dbReference>
<comment type="caution">
    <text evidence="6">The sequence shown here is derived from an EMBL/GenBank/DDBJ whole genome shotgun (WGS) entry which is preliminary data.</text>
</comment>
<evidence type="ECO:0000313" key="6">
    <source>
        <dbReference type="EMBL" id="TMR21988.1"/>
    </source>
</evidence>
<evidence type="ECO:0000313" key="7">
    <source>
        <dbReference type="Proteomes" id="UP000309128"/>
    </source>
</evidence>
<dbReference type="PANTHER" id="PTHR47506:SF7">
    <property type="entry name" value="TRANSCRIPTIONAL REGULATORY PROTEIN"/>
    <property type="match status" value="1"/>
</dbReference>
<organism evidence="6 7">
    <name type="scientific">Nonomuraea turkmeniaca</name>
    <dbReference type="NCBI Taxonomy" id="103838"/>
    <lineage>
        <taxon>Bacteria</taxon>
        <taxon>Bacillati</taxon>
        <taxon>Actinomycetota</taxon>
        <taxon>Actinomycetes</taxon>
        <taxon>Streptosporangiales</taxon>
        <taxon>Streptosporangiaceae</taxon>
        <taxon>Nonomuraea</taxon>
    </lineage>
</organism>
<dbReference type="AlphaFoldDB" id="A0A5S4FMN6"/>
<evidence type="ECO:0000256" key="1">
    <source>
        <dbReference type="ARBA" id="ARBA00023015"/>
    </source>
</evidence>
<dbReference type="Proteomes" id="UP000309128">
    <property type="component" value="Unassembled WGS sequence"/>
</dbReference>
<sequence length="202" mass="21525">MGRASRADAAKHREEVVAATSRLLRERGSARMSVQDLMAAAGFTHGGFYKHFRSKEELVGVAAATAFDELLTMLTRILDESPDRPQARAELLRRYLSPEHRDSPGIGCPATALAGDAARAPAGSPLRKSYVAGVEGVVERLAEYDGAPEQGDAEARRRAIVDLAAMVGALTLARATEQSALSGEILQVVHDAVAGQPEPRAR</sequence>
<evidence type="ECO:0000256" key="2">
    <source>
        <dbReference type="ARBA" id="ARBA00023125"/>
    </source>
</evidence>
<reference evidence="6 7" key="1">
    <citation type="submission" date="2019-05" db="EMBL/GenBank/DDBJ databases">
        <title>Draft genome sequence of Nonomuraea turkmeniaca DSM 43926.</title>
        <authorList>
            <person name="Saricaoglu S."/>
            <person name="Isik K."/>
        </authorList>
    </citation>
    <scope>NUCLEOTIDE SEQUENCE [LARGE SCALE GENOMIC DNA]</scope>
    <source>
        <strain evidence="6 7">DSM 43926</strain>
    </source>
</reference>
<dbReference type="EMBL" id="VCKY01000035">
    <property type="protein sequence ID" value="TMR21988.1"/>
    <property type="molecule type" value="Genomic_DNA"/>
</dbReference>
<dbReference type="InterPro" id="IPR001647">
    <property type="entry name" value="HTH_TetR"/>
</dbReference>
<keyword evidence="3" id="KW-0804">Transcription</keyword>
<dbReference type="SUPFAM" id="SSF46689">
    <property type="entry name" value="Homeodomain-like"/>
    <property type="match status" value="1"/>
</dbReference>
<dbReference type="Gene3D" id="1.10.10.60">
    <property type="entry name" value="Homeodomain-like"/>
    <property type="match status" value="1"/>
</dbReference>
<dbReference type="InterPro" id="IPR009057">
    <property type="entry name" value="Homeodomain-like_sf"/>
</dbReference>
<evidence type="ECO:0000256" key="4">
    <source>
        <dbReference type="PROSITE-ProRule" id="PRU00335"/>
    </source>
</evidence>
<dbReference type="RefSeq" id="WP_138666436.1">
    <property type="nucleotide sequence ID" value="NZ_VCKY01000035.1"/>
</dbReference>
<keyword evidence="2 4" id="KW-0238">DNA-binding</keyword>
<protein>
    <submittedName>
        <fullName evidence="6">TetR/AcrR family transcriptional regulator</fullName>
    </submittedName>
</protein>
<gene>
    <name evidence="6" type="ORF">ETD86_13250</name>
</gene>